<reference evidence="2" key="1">
    <citation type="submission" date="2022-11" db="UniProtKB">
        <authorList>
            <consortium name="WormBaseParasite"/>
        </authorList>
    </citation>
    <scope>IDENTIFICATION</scope>
</reference>
<evidence type="ECO:0000313" key="2">
    <source>
        <dbReference type="WBParaSite" id="JU765_v2.g13317.t1"/>
    </source>
</evidence>
<evidence type="ECO:0000313" key="1">
    <source>
        <dbReference type="Proteomes" id="UP000887576"/>
    </source>
</evidence>
<sequence length="696" mass="79357">MPNSHLFIFVLFSLFVCSQGCLLCPQRIPPRPKPLDQFRLPSIEKLLDTTSAIQELCNNESLPVTVSDECQRDVNHLFCSLNSLIKYFKTECPGKDDVDACSSCQIEMAKIYENNSWIFTWIDSIGKMPSGISDGNYHWLGDYEQCLQLKSDKIFDGHYCLVNFEVPDAVLNTACEETTELEVHLGICLPSSCTIEETTALIENVAKHKMHVSCEPSQSWSTSAIVFLIFSLIWLVIIIFMTAVVWNSRRTNHFYYRFAEAWSLQHNFRKCLRTTRKTHEFASVPGLQVVSLFLLVCGNVFFLIMPYLENVSFSYRISDSSLMQPIINYSLYADGLLALTALRIGLHSHRGGFKSTRNFLQHLFSRFFRVWPSYTYVTAFVALIYVRLGSGPMWSHNDLPQRCQNSWWANIMLINNWLGISKTCLDGGFLFALEAQLYVCALILLFFRHKHPKLADILIISSIIASIIYVFAITQIHKTYATLIPTATAFKEEGSIYELFVDKIYLNPFARSAPFLIGLAAPIWFQHKFEKWRQLLTPTAVVVGSIFVFVIIWTPHFIDGTNNFYLYSFYSAIHRSGWASAVVFVAFLFNSIDDENVFKEILGWKAFLPMSKLAFLVFLISEPVALSLFSSLHRPINATLFSIFLTSIGTFVCSYILAVVAEVFVALPIRHMFDIFVIRTESTSPPSEIEPLKTGK</sequence>
<proteinExistence type="predicted"/>
<name>A0AC34Q5X8_9BILA</name>
<organism evidence="1 2">
    <name type="scientific">Panagrolaimus sp. JU765</name>
    <dbReference type="NCBI Taxonomy" id="591449"/>
    <lineage>
        <taxon>Eukaryota</taxon>
        <taxon>Metazoa</taxon>
        <taxon>Ecdysozoa</taxon>
        <taxon>Nematoda</taxon>
        <taxon>Chromadorea</taxon>
        <taxon>Rhabditida</taxon>
        <taxon>Tylenchina</taxon>
        <taxon>Panagrolaimomorpha</taxon>
        <taxon>Panagrolaimoidea</taxon>
        <taxon>Panagrolaimidae</taxon>
        <taxon>Panagrolaimus</taxon>
    </lineage>
</organism>
<dbReference type="WBParaSite" id="JU765_v2.g13317.t1">
    <property type="protein sequence ID" value="JU765_v2.g13317.t1"/>
    <property type="gene ID" value="JU765_v2.g13317"/>
</dbReference>
<protein>
    <submittedName>
        <fullName evidence="2">Nose resistant-to-fluoxetine protein N-terminal domain-containing protein</fullName>
    </submittedName>
</protein>
<dbReference type="Proteomes" id="UP000887576">
    <property type="component" value="Unplaced"/>
</dbReference>
<accession>A0AC34Q5X8</accession>